<proteinExistence type="predicted"/>
<reference evidence="2" key="2">
    <citation type="submission" date="2015-08" db="UniProtKB">
        <authorList>
            <consortium name="WormBaseParasite"/>
        </authorList>
    </citation>
    <scope>IDENTIFICATION</scope>
</reference>
<organism evidence="1 2">
    <name type="scientific">Strongyloides venezuelensis</name>
    <name type="common">Threadworm</name>
    <dbReference type="NCBI Taxonomy" id="75913"/>
    <lineage>
        <taxon>Eukaryota</taxon>
        <taxon>Metazoa</taxon>
        <taxon>Ecdysozoa</taxon>
        <taxon>Nematoda</taxon>
        <taxon>Chromadorea</taxon>
        <taxon>Rhabditida</taxon>
        <taxon>Tylenchina</taxon>
        <taxon>Panagrolaimomorpha</taxon>
        <taxon>Strongyloidoidea</taxon>
        <taxon>Strongyloididae</taxon>
        <taxon>Strongyloides</taxon>
    </lineage>
</organism>
<name>A0A0K0FEI0_STRVS</name>
<reference evidence="1" key="1">
    <citation type="submission" date="2014-07" db="EMBL/GenBank/DDBJ databases">
        <authorList>
            <person name="Martin A.A"/>
            <person name="De Silva N."/>
        </authorList>
    </citation>
    <scope>NUCLEOTIDE SEQUENCE</scope>
</reference>
<dbReference type="Proteomes" id="UP000035680">
    <property type="component" value="Unassembled WGS sequence"/>
</dbReference>
<keyword evidence="1" id="KW-1185">Reference proteome</keyword>
<dbReference type="AlphaFoldDB" id="A0A0K0FEI0"/>
<evidence type="ECO:0000313" key="1">
    <source>
        <dbReference type="Proteomes" id="UP000035680"/>
    </source>
</evidence>
<dbReference type="WBParaSite" id="SVE_0726500.1">
    <property type="protein sequence ID" value="SVE_0726500.1"/>
    <property type="gene ID" value="SVE_0726500"/>
</dbReference>
<sequence>MYSENYVNVTLKTKCECGKENVTLILKENKSSIVPIDKKIEPCGGNVTLSGKINETVKTVSETVNHMFSSDQLRFSVNHNCTGRNYTSEYEVKYFCNRTLHNNTFDEYNCMGSYNFK</sequence>
<protein>
    <submittedName>
        <fullName evidence="2">ZP domain-containing protein</fullName>
    </submittedName>
</protein>
<accession>A0A0K0FEI0</accession>
<evidence type="ECO:0000313" key="2">
    <source>
        <dbReference type="WBParaSite" id="SVE_0726500.1"/>
    </source>
</evidence>